<reference evidence="2 3" key="1">
    <citation type="submission" date="2015-11" db="EMBL/GenBank/DDBJ databases">
        <authorList>
            <person name="Hill K.K."/>
            <person name="Shirey T.B."/>
            <person name="Raphael B."/>
            <person name="Daligault H.E."/>
            <person name="Davenport K.W."/>
            <person name="Bruce D.C."/>
            <person name="Foley B.T."/>
            <person name="Johnson S.L."/>
        </authorList>
    </citation>
    <scope>NUCLEOTIDE SEQUENCE [LARGE SCALE GENOMIC DNA]</scope>
    <source>
        <strain evidence="2 3">CDC_1632</strain>
    </source>
</reference>
<protein>
    <submittedName>
        <fullName evidence="2">Putative membrane protein</fullName>
    </submittedName>
</protein>
<name>A0A1L3NKA9_CLOSG</name>
<feature type="transmembrane region" description="Helical" evidence="1">
    <location>
        <begin position="12"/>
        <end position="34"/>
    </location>
</feature>
<feature type="transmembrane region" description="Helical" evidence="1">
    <location>
        <begin position="258"/>
        <end position="279"/>
    </location>
</feature>
<evidence type="ECO:0000256" key="1">
    <source>
        <dbReference type="SAM" id="Phobius"/>
    </source>
</evidence>
<organism evidence="2 3">
    <name type="scientific">Clostridium sporogenes</name>
    <dbReference type="NCBI Taxonomy" id="1509"/>
    <lineage>
        <taxon>Bacteria</taxon>
        <taxon>Bacillati</taxon>
        <taxon>Bacillota</taxon>
        <taxon>Clostridia</taxon>
        <taxon>Eubacteriales</taxon>
        <taxon>Clostridiaceae</taxon>
        <taxon>Clostridium</taxon>
    </lineage>
</organism>
<feature type="transmembrane region" description="Helical" evidence="1">
    <location>
        <begin position="286"/>
        <end position="303"/>
    </location>
</feature>
<evidence type="ECO:0000313" key="3">
    <source>
        <dbReference type="Proteomes" id="UP000182204"/>
    </source>
</evidence>
<dbReference type="Proteomes" id="UP000182204">
    <property type="component" value="Chromosome"/>
</dbReference>
<keyword evidence="1" id="KW-0812">Transmembrane</keyword>
<feature type="transmembrane region" description="Helical" evidence="1">
    <location>
        <begin position="163"/>
        <end position="181"/>
    </location>
</feature>
<feature type="transmembrane region" description="Helical" evidence="1">
    <location>
        <begin position="202"/>
        <end position="228"/>
    </location>
</feature>
<proteinExistence type="predicted"/>
<keyword evidence="1" id="KW-1133">Transmembrane helix</keyword>
<dbReference type="EMBL" id="CP013243">
    <property type="protein sequence ID" value="APH16582.1"/>
    <property type="molecule type" value="Genomic_DNA"/>
</dbReference>
<feature type="transmembrane region" description="Helical" evidence="1">
    <location>
        <begin position="347"/>
        <end position="367"/>
    </location>
</feature>
<dbReference type="RefSeq" id="WP_072585149.1">
    <property type="nucleotide sequence ID" value="NZ_CP013243.1"/>
</dbReference>
<evidence type="ECO:0000313" key="2">
    <source>
        <dbReference type="EMBL" id="APH16582.1"/>
    </source>
</evidence>
<accession>A0A1L3NKA9</accession>
<keyword evidence="1" id="KW-0472">Membrane</keyword>
<sequence>MVYQELKRRLFTRYVLFSIIAILFITVGLSAILIGEEKNLSKELKEEDVYSGEMTEDKLWLALKEVRDKKSDEIKYKPAEILMIGLVKSYPGILYNENRIEDFPDTYAKNFYNCWRKKSRAIIEKIPESNRKKALEELQKVKTPFLKYPGCYLWNLAIDNLKSIYLVIIFMVTFFAAATYSDSLEDRSMEIIYATKLGKRMMLVRLLPVMIYGLLLILAATLGTVLILGSATGLQALKSSFKVFALFSIGNFTLGEGILLMFISELLGILALTTVMGWISYKIAKTNLAISIGIGINIFYIIFDSFINMPGKLSQVILNAFPIASSQVISQVSGFHFDMGIWRPYEVMISMVLVFIIFGMLLSYGIYKDEIK</sequence>
<dbReference type="AlphaFoldDB" id="A0A1L3NKA9"/>
<gene>
    <name evidence="2" type="ORF">NPD5_1344</name>
</gene>